<sequence>MNDAPAERFMAQPPLYPAVECELERADGGYSPVEFAIRAGPQAAATAAWPPGVASR</sequence>
<evidence type="ECO:0000313" key="2">
    <source>
        <dbReference type="Proteomes" id="UP001216579"/>
    </source>
</evidence>
<evidence type="ECO:0000313" key="1">
    <source>
        <dbReference type="EMBL" id="MDF3292503.1"/>
    </source>
</evidence>
<reference evidence="1 2" key="1">
    <citation type="submission" date="2023-03" db="EMBL/GenBank/DDBJ databases">
        <title>Draft genome sequence of Streptomyces sp. RB6PN23 isolated from peat swamp forest in Thailand.</title>
        <authorList>
            <person name="Klaysubun C."/>
            <person name="Duangmal K."/>
        </authorList>
    </citation>
    <scope>NUCLEOTIDE SEQUENCE [LARGE SCALE GENOMIC DNA]</scope>
    <source>
        <strain evidence="1 2">RB6PN23</strain>
    </source>
</reference>
<proteinExistence type="predicted"/>
<accession>A0ABT5ZRQ0</accession>
<name>A0ABT5ZRQ0_9ACTN</name>
<comment type="caution">
    <text evidence="1">The sequence shown here is derived from an EMBL/GenBank/DDBJ whole genome shotgun (WGS) entry which is preliminary data.</text>
</comment>
<keyword evidence="2" id="KW-1185">Reference proteome</keyword>
<protein>
    <submittedName>
        <fullName evidence="1">Uncharacterized protein</fullName>
    </submittedName>
</protein>
<dbReference type="Proteomes" id="UP001216579">
    <property type="component" value="Unassembled WGS sequence"/>
</dbReference>
<organism evidence="1 2">
    <name type="scientific">Streptomyces silvisoli</name>
    <dbReference type="NCBI Taxonomy" id="3034235"/>
    <lineage>
        <taxon>Bacteria</taxon>
        <taxon>Bacillati</taxon>
        <taxon>Actinomycetota</taxon>
        <taxon>Actinomycetes</taxon>
        <taxon>Kitasatosporales</taxon>
        <taxon>Streptomycetaceae</taxon>
        <taxon>Streptomyces</taxon>
    </lineage>
</organism>
<dbReference type="EMBL" id="JARJBC010000018">
    <property type="protein sequence ID" value="MDF3292503.1"/>
    <property type="molecule type" value="Genomic_DNA"/>
</dbReference>
<gene>
    <name evidence="1" type="ORF">P3G67_25370</name>
</gene>
<dbReference type="RefSeq" id="WP_276095638.1">
    <property type="nucleotide sequence ID" value="NZ_JARJBC010000018.1"/>
</dbReference>